<evidence type="ECO:0000256" key="1">
    <source>
        <dbReference type="ARBA" id="ARBA00004561"/>
    </source>
</evidence>
<comment type="subcellular location">
    <subcellularLocation>
        <location evidence="1">Fimbrium</location>
    </subcellularLocation>
</comment>
<dbReference type="AlphaFoldDB" id="A0A9D9J441"/>
<name>A0A9D9J441_9BACT</name>
<reference evidence="6" key="2">
    <citation type="journal article" date="2021" name="PeerJ">
        <title>Extensive microbial diversity within the chicken gut microbiome revealed by metagenomics and culture.</title>
        <authorList>
            <person name="Gilroy R."/>
            <person name="Ravi A."/>
            <person name="Getino M."/>
            <person name="Pursley I."/>
            <person name="Horton D.L."/>
            <person name="Alikhan N.F."/>
            <person name="Baker D."/>
            <person name="Gharbi K."/>
            <person name="Hall N."/>
            <person name="Watson M."/>
            <person name="Adriaenssens E.M."/>
            <person name="Foster-Nyarko E."/>
            <person name="Jarju S."/>
            <person name="Secka A."/>
            <person name="Antonio M."/>
            <person name="Oren A."/>
            <person name="Chaudhuri R.R."/>
            <person name="La Ragione R."/>
            <person name="Hildebrand F."/>
            <person name="Pallen M.J."/>
        </authorList>
    </citation>
    <scope>NUCLEOTIDE SEQUENCE</scope>
    <source>
        <strain evidence="6">B2-16538</strain>
    </source>
</reference>
<dbReference type="PROSITE" id="PS51257">
    <property type="entry name" value="PROKAR_LIPOPROTEIN"/>
    <property type="match status" value="1"/>
</dbReference>
<proteinExistence type="inferred from homology"/>
<protein>
    <submittedName>
        <fullName evidence="6">DUF4906 domain-containing protein</fullName>
    </submittedName>
</protein>
<dbReference type="Gene3D" id="2.60.40.1080">
    <property type="match status" value="1"/>
</dbReference>
<dbReference type="GO" id="GO:0009289">
    <property type="term" value="C:pilus"/>
    <property type="evidence" value="ECO:0007669"/>
    <property type="project" value="UniProtKB-SubCell"/>
</dbReference>
<keyword evidence="4" id="KW-0281">Fimbrium</keyword>
<evidence type="ECO:0000256" key="2">
    <source>
        <dbReference type="ARBA" id="ARBA00006011"/>
    </source>
</evidence>
<dbReference type="Pfam" id="PF06321">
    <property type="entry name" value="P_gingi_FimA"/>
    <property type="match status" value="1"/>
</dbReference>
<comment type="caution">
    <text evidence="6">The sequence shown here is derived from an EMBL/GenBank/DDBJ whole genome shotgun (WGS) entry which is preliminary data.</text>
</comment>
<feature type="domain" description="BIG2" evidence="5">
    <location>
        <begin position="339"/>
        <end position="416"/>
    </location>
</feature>
<gene>
    <name evidence="6" type="ORF">IAB78_03805</name>
</gene>
<evidence type="ECO:0000313" key="6">
    <source>
        <dbReference type="EMBL" id="MBO8485532.1"/>
    </source>
</evidence>
<evidence type="ECO:0000256" key="3">
    <source>
        <dbReference type="ARBA" id="ARBA00022729"/>
    </source>
</evidence>
<dbReference type="InterPro" id="IPR032594">
    <property type="entry name" value="DUF4906"/>
</dbReference>
<dbReference type="Pfam" id="PF16249">
    <property type="entry name" value="DUF4906"/>
    <property type="match status" value="1"/>
</dbReference>
<keyword evidence="3" id="KW-0732">Signal</keyword>
<evidence type="ECO:0000313" key="7">
    <source>
        <dbReference type="Proteomes" id="UP000823750"/>
    </source>
</evidence>
<dbReference type="SUPFAM" id="SSF49373">
    <property type="entry name" value="Invasin/intimin cell-adhesion fragments"/>
    <property type="match status" value="1"/>
</dbReference>
<evidence type="ECO:0000256" key="4">
    <source>
        <dbReference type="ARBA" id="ARBA00023263"/>
    </source>
</evidence>
<accession>A0A9D9J441</accession>
<comment type="similarity">
    <text evidence="2">Belongs to the bacteroidetes fimbrillin superfamily. FimA/Mfa1 family.</text>
</comment>
<dbReference type="InterPro" id="IPR003343">
    <property type="entry name" value="Big_2"/>
</dbReference>
<dbReference type="Pfam" id="PF02368">
    <property type="entry name" value="Big_2"/>
    <property type="match status" value="1"/>
</dbReference>
<sequence>MGKTCWGLGMLAIAALSAGCEDMGTDEPMSAGDVHIVMNVAGSPPGTRSEDPDENLVSDMNILVFDSNGMLEEKVYLKTSQMEKSEAGYVYRTTLLRGCRYSVYACANMGYSLDLSTIEELEGYRYYLVYPDDYRMGMPMCGKAEDITVPYDGKVSVPLERLMAKVSLSIDRSALSEDVEFHVRRVLVGACPRSAALFKDSMAATVDDIFNIGFSKDYDDVALLNVDTGYGKSGSTDVYILENMHGDLLDASISDQDKVFDEGNPLAGLCSYIEIEADYISDSHYTEPGESLRYRFYLGEDNGNFDVRRNRHYDICVRPENDGISEDSWRVDRSGLGKYVTEIRLSYSTLEMTYFGETVVIHPYVLPEDASDSQLVWTSDDSSVAEVSPSGAVTARRDGMCSIRCEAADGSGTYAECKVTVSSAPYYMRIYPGNFIRGKVGDEIHLTCEYFPPSATFDIGADYLEYDRERGIYDYLMDEDGLGVRLSLKGRGSGMIYMETGYPVSQSELIVIAVD</sequence>
<organism evidence="6 7">
    <name type="scientific">Candidatus Cryptobacteroides excrementavium</name>
    <dbReference type="NCBI Taxonomy" id="2840759"/>
    <lineage>
        <taxon>Bacteria</taxon>
        <taxon>Pseudomonadati</taxon>
        <taxon>Bacteroidota</taxon>
        <taxon>Bacteroidia</taxon>
        <taxon>Bacteroidales</taxon>
        <taxon>Candidatus Cryptobacteroides</taxon>
    </lineage>
</organism>
<reference evidence="6" key="1">
    <citation type="submission" date="2020-10" db="EMBL/GenBank/DDBJ databases">
        <authorList>
            <person name="Gilroy R."/>
        </authorList>
    </citation>
    <scope>NUCLEOTIDE SEQUENCE</scope>
    <source>
        <strain evidence="6">B2-16538</strain>
    </source>
</reference>
<dbReference type="InterPro" id="IPR008964">
    <property type="entry name" value="Invasin/intimin_cell_adhesion"/>
</dbReference>
<dbReference type="SMART" id="SM00635">
    <property type="entry name" value="BID_2"/>
    <property type="match status" value="1"/>
</dbReference>
<dbReference type="EMBL" id="JADILX010000068">
    <property type="protein sequence ID" value="MBO8485532.1"/>
    <property type="molecule type" value="Genomic_DNA"/>
</dbReference>
<dbReference type="Proteomes" id="UP000823750">
    <property type="component" value="Unassembled WGS sequence"/>
</dbReference>
<dbReference type="InterPro" id="IPR029141">
    <property type="entry name" value="FimA_N"/>
</dbReference>
<evidence type="ECO:0000259" key="5">
    <source>
        <dbReference type="SMART" id="SM00635"/>
    </source>
</evidence>